<name>A0A291RBZ0_9NOCA</name>
<dbReference type="AlphaFoldDB" id="A0A291RBZ0"/>
<dbReference type="Proteomes" id="UP000221961">
    <property type="component" value="Chromosome"/>
</dbReference>
<dbReference type="EMBL" id="CP023778">
    <property type="protein sequence ID" value="ATL64931.1"/>
    <property type="molecule type" value="Genomic_DNA"/>
</dbReference>
<protein>
    <submittedName>
        <fullName evidence="1">Uncharacterized protein</fullName>
    </submittedName>
</protein>
<evidence type="ECO:0000313" key="2">
    <source>
        <dbReference type="Proteomes" id="UP000221961"/>
    </source>
</evidence>
<evidence type="ECO:0000313" key="1">
    <source>
        <dbReference type="EMBL" id="ATL64931.1"/>
    </source>
</evidence>
<accession>A0A291RBZ0</accession>
<organism evidence="1 2">
    <name type="scientific">Nocardia terpenica</name>
    <dbReference type="NCBI Taxonomy" id="455432"/>
    <lineage>
        <taxon>Bacteria</taxon>
        <taxon>Bacillati</taxon>
        <taxon>Actinomycetota</taxon>
        <taxon>Actinomycetes</taxon>
        <taxon>Mycobacteriales</taxon>
        <taxon>Nocardiaceae</taxon>
        <taxon>Nocardia</taxon>
    </lineage>
</organism>
<sequence>MAITIDFERDIEPLCKKADPQAADIIIADAVAQADRIAECINRPGFAFQDAAKSIIRQAIIRRLEAGSGAIVQKTAGQYAVTVDNSGQRKALFWPSEISQLQKLCRDNTRRGFHSIDTTPDHAQVGEGVHNVYTFRPGVMP</sequence>
<proteinExistence type="predicted"/>
<gene>
    <name evidence="1" type="ORF">CRH09_00460</name>
</gene>
<dbReference type="KEGG" id="ntp:CRH09_00460"/>
<reference evidence="1 2" key="1">
    <citation type="submission" date="2017-10" db="EMBL/GenBank/DDBJ databases">
        <title>Comparative genomics between pathogenic Norcardia.</title>
        <authorList>
            <person name="Zeng L."/>
        </authorList>
    </citation>
    <scope>NUCLEOTIDE SEQUENCE [LARGE SCALE GENOMIC DNA]</scope>
    <source>
        <strain evidence="1 2">NC_YFY_NT001</strain>
    </source>
</reference>